<dbReference type="InterPro" id="IPR024088">
    <property type="entry name" value="Tyr-tRNA-ligase_bac-type"/>
</dbReference>
<evidence type="ECO:0000256" key="7">
    <source>
        <dbReference type="RuleBase" id="RU363036"/>
    </source>
</evidence>
<accession>A0A1Y3BVJ0</accession>
<gene>
    <name evidence="8" type="ORF">BLA29_012258</name>
</gene>
<dbReference type="InterPro" id="IPR014729">
    <property type="entry name" value="Rossmann-like_a/b/a_fold"/>
</dbReference>
<sequence length="130" mass="14505">MIIRSVSMLRLLQSQLSSKRFIGSNTFDQLSTKGLFCSYFPDSANINEFLSRKQIIYAGFDPTNKSLHVGNLLVLISLFHLHHHGHQIILLIGDATAHIGDPSGKIQERPILSDNFIDSNACGIEQDVQQ</sequence>
<dbReference type="PANTHER" id="PTHR11766:SF0">
    <property type="entry name" value="TYROSINE--TRNA LIGASE, MITOCHONDRIAL"/>
    <property type="match status" value="1"/>
</dbReference>
<feature type="non-terminal residue" evidence="8">
    <location>
        <position position="130"/>
    </location>
</feature>
<comment type="similarity">
    <text evidence="7">Belongs to the class-I aminoacyl-tRNA synthetase family.</text>
</comment>
<organism evidence="8 9">
    <name type="scientific">Euroglyphus maynei</name>
    <name type="common">Mayne's house dust mite</name>
    <dbReference type="NCBI Taxonomy" id="6958"/>
    <lineage>
        <taxon>Eukaryota</taxon>
        <taxon>Metazoa</taxon>
        <taxon>Ecdysozoa</taxon>
        <taxon>Arthropoda</taxon>
        <taxon>Chelicerata</taxon>
        <taxon>Arachnida</taxon>
        <taxon>Acari</taxon>
        <taxon>Acariformes</taxon>
        <taxon>Sarcoptiformes</taxon>
        <taxon>Astigmata</taxon>
        <taxon>Psoroptidia</taxon>
        <taxon>Analgoidea</taxon>
        <taxon>Pyroglyphidae</taxon>
        <taxon>Pyroglyphinae</taxon>
        <taxon>Euroglyphus</taxon>
    </lineage>
</organism>
<dbReference type="GO" id="GO:0004831">
    <property type="term" value="F:tyrosine-tRNA ligase activity"/>
    <property type="evidence" value="ECO:0007669"/>
    <property type="project" value="UniProtKB-EC"/>
</dbReference>
<dbReference type="OrthoDB" id="337870at2759"/>
<name>A0A1Y3BVJ0_EURMA</name>
<evidence type="ECO:0008006" key="10">
    <source>
        <dbReference type="Google" id="ProtNLM"/>
    </source>
</evidence>
<comment type="catalytic activity">
    <reaction evidence="6">
        <text>tRNA(Tyr) + L-tyrosine + ATP = L-tyrosyl-tRNA(Tyr) + AMP + diphosphate + H(+)</text>
        <dbReference type="Rhea" id="RHEA:10220"/>
        <dbReference type="Rhea" id="RHEA-COMP:9706"/>
        <dbReference type="Rhea" id="RHEA-COMP:9707"/>
        <dbReference type="ChEBI" id="CHEBI:15378"/>
        <dbReference type="ChEBI" id="CHEBI:30616"/>
        <dbReference type="ChEBI" id="CHEBI:33019"/>
        <dbReference type="ChEBI" id="CHEBI:58315"/>
        <dbReference type="ChEBI" id="CHEBI:78442"/>
        <dbReference type="ChEBI" id="CHEBI:78536"/>
        <dbReference type="ChEBI" id="CHEBI:456215"/>
        <dbReference type="EC" id="6.1.1.1"/>
    </reaction>
</comment>
<evidence type="ECO:0000256" key="5">
    <source>
        <dbReference type="ARBA" id="ARBA00023146"/>
    </source>
</evidence>
<keyword evidence="3 7" id="KW-0067">ATP-binding</keyword>
<dbReference type="Proteomes" id="UP000194236">
    <property type="component" value="Unassembled WGS sequence"/>
</dbReference>
<evidence type="ECO:0000313" key="8">
    <source>
        <dbReference type="EMBL" id="OTF83823.1"/>
    </source>
</evidence>
<evidence type="ECO:0000256" key="4">
    <source>
        <dbReference type="ARBA" id="ARBA00022917"/>
    </source>
</evidence>
<evidence type="ECO:0000256" key="1">
    <source>
        <dbReference type="ARBA" id="ARBA00022598"/>
    </source>
</evidence>
<proteinExistence type="inferred from homology"/>
<evidence type="ECO:0000313" key="9">
    <source>
        <dbReference type="Proteomes" id="UP000194236"/>
    </source>
</evidence>
<comment type="caution">
    <text evidence="8">The sequence shown here is derived from an EMBL/GenBank/DDBJ whole genome shotgun (WGS) entry which is preliminary data.</text>
</comment>
<evidence type="ECO:0000256" key="3">
    <source>
        <dbReference type="ARBA" id="ARBA00022840"/>
    </source>
</evidence>
<dbReference type="GO" id="GO:0005524">
    <property type="term" value="F:ATP binding"/>
    <property type="evidence" value="ECO:0007669"/>
    <property type="project" value="UniProtKB-KW"/>
</dbReference>
<dbReference type="Gene3D" id="3.40.50.620">
    <property type="entry name" value="HUPs"/>
    <property type="match status" value="1"/>
</dbReference>
<protein>
    <recommendedName>
        <fullName evidence="10">Tyrosyl-tRNA synthetase</fullName>
    </recommendedName>
</protein>
<keyword evidence="5 7" id="KW-0030">Aminoacyl-tRNA synthetase</keyword>
<dbReference type="GO" id="GO:0005829">
    <property type="term" value="C:cytosol"/>
    <property type="evidence" value="ECO:0007669"/>
    <property type="project" value="TreeGrafter"/>
</dbReference>
<dbReference type="InterPro" id="IPR001412">
    <property type="entry name" value="aa-tRNA-synth_I_CS"/>
</dbReference>
<dbReference type="Pfam" id="PF00579">
    <property type="entry name" value="tRNA-synt_1b"/>
    <property type="match status" value="1"/>
</dbReference>
<dbReference type="AlphaFoldDB" id="A0A1Y3BVJ0"/>
<reference evidence="8 9" key="1">
    <citation type="submission" date="2017-03" db="EMBL/GenBank/DDBJ databases">
        <title>Genome Survey of Euroglyphus maynei.</title>
        <authorList>
            <person name="Arlian L.G."/>
            <person name="Morgan M.S."/>
            <person name="Rider S.D."/>
        </authorList>
    </citation>
    <scope>NUCLEOTIDE SEQUENCE [LARGE SCALE GENOMIC DNA]</scope>
    <source>
        <strain evidence="8">Arlian Lab</strain>
        <tissue evidence="8">Whole body</tissue>
    </source>
</reference>
<dbReference type="GO" id="GO:0005739">
    <property type="term" value="C:mitochondrion"/>
    <property type="evidence" value="ECO:0007669"/>
    <property type="project" value="TreeGrafter"/>
</dbReference>
<dbReference type="InterPro" id="IPR002305">
    <property type="entry name" value="aa-tRNA-synth_Ic"/>
</dbReference>
<evidence type="ECO:0000256" key="6">
    <source>
        <dbReference type="ARBA" id="ARBA00048248"/>
    </source>
</evidence>
<keyword evidence="1 7" id="KW-0436">Ligase</keyword>
<dbReference type="PANTHER" id="PTHR11766">
    <property type="entry name" value="TYROSYL-TRNA SYNTHETASE"/>
    <property type="match status" value="1"/>
</dbReference>
<keyword evidence="2 7" id="KW-0547">Nucleotide-binding</keyword>
<keyword evidence="9" id="KW-1185">Reference proteome</keyword>
<keyword evidence="4 7" id="KW-0648">Protein biosynthesis</keyword>
<dbReference type="PROSITE" id="PS00178">
    <property type="entry name" value="AA_TRNA_LIGASE_I"/>
    <property type="match status" value="1"/>
</dbReference>
<dbReference type="EMBL" id="MUJZ01001988">
    <property type="protein sequence ID" value="OTF83823.1"/>
    <property type="molecule type" value="Genomic_DNA"/>
</dbReference>
<dbReference type="GO" id="GO:0006418">
    <property type="term" value="P:tRNA aminoacylation for protein translation"/>
    <property type="evidence" value="ECO:0007669"/>
    <property type="project" value="InterPro"/>
</dbReference>
<evidence type="ECO:0000256" key="2">
    <source>
        <dbReference type="ARBA" id="ARBA00022741"/>
    </source>
</evidence>
<dbReference type="SUPFAM" id="SSF52374">
    <property type="entry name" value="Nucleotidylyl transferase"/>
    <property type="match status" value="1"/>
</dbReference>